<evidence type="ECO:0000313" key="2">
    <source>
        <dbReference type="EMBL" id="CAF3569747.1"/>
    </source>
</evidence>
<feature type="domain" description="Glycogen debranching enzyme glucanotransferase" evidence="1">
    <location>
        <begin position="48"/>
        <end position="140"/>
    </location>
</feature>
<evidence type="ECO:0000313" key="3">
    <source>
        <dbReference type="EMBL" id="CAF3621637.1"/>
    </source>
</evidence>
<sequence length="142" mass="16987">MPNRSFTCDMKCISIICSLCEWSGLLKVCEISFFSSDESKYKKLSLPSTPFVRNYFHFSNEEFKHPDDIDHLIQNDTNYQFYVMANNVWVMNGDLLRFFADENQEIYLRRDLHWSDIIRLRFGLKRKDSPALCSYMKEYTYA</sequence>
<gene>
    <name evidence="3" type="ORF">FME351_LOCUS22966</name>
    <name evidence="4" type="ORF">HFQ381_LOCUS18036</name>
    <name evidence="2" type="ORF">LUA448_LOCUS28890</name>
</gene>
<name>A0A818L1S4_9BILA</name>
<reference evidence="2" key="1">
    <citation type="submission" date="2021-02" db="EMBL/GenBank/DDBJ databases">
        <authorList>
            <person name="Nowell W R."/>
        </authorList>
    </citation>
    <scope>NUCLEOTIDE SEQUENCE</scope>
</reference>
<dbReference type="AlphaFoldDB" id="A0A818L1S4"/>
<dbReference type="GO" id="GO:0004134">
    <property type="term" value="F:4-alpha-glucanotransferase activity"/>
    <property type="evidence" value="ECO:0007669"/>
    <property type="project" value="InterPro"/>
</dbReference>
<dbReference type="Pfam" id="PF14701">
    <property type="entry name" value="hDGE_amylase"/>
    <property type="match status" value="1"/>
</dbReference>
<dbReference type="Proteomes" id="UP000663869">
    <property type="component" value="Unassembled WGS sequence"/>
</dbReference>
<dbReference type="Proteomes" id="UP000663833">
    <property type="component" value="Unassembled WGS sequence"/>
</dbReference>
<protein>
    <recommendedName>
        <fullName evidence="1">Glycogen debranching enzyme glucanotransferase domain-containing protein</fullName>
    </recommendedName>
</protein>
<dbReference type="InterPro" id="IPR032792">
    <property type="entry name" value="AGL_glucanoTrfase"/>
</dbReference>
<dbReference type="GO" id="GO:0004135">
    <property type="term" value="F:amylo-alpha-1,6-glucosidase activity"/>
    <property type="evidence" value="ECO:0007669"/>
    <property type="project" value="InterPro"/>
</dbReference>
<evidence type="ECO:0000313" key="5">
    <source>
        <dbReference type="Proteomes" id="UP000663833"/>
    </source>
</evidence>
<dbReference type="PANTHER" id="PTHR10569:SF2">
    <property type="entry name" value="GLYCOGEN DEBRANCHING ENZYME"/>
    <property type="match status" value="1"/>
</dbReference>
<dbReference type="EMBL" id="CAJNYU010003026">
    <property type="protein sequence ID" value="CAF3621637.1"/>
    <property type="molecule type" value="Genomic_DNA"/>
</dbReference>
<comment type="caution">
    <text evidence="2">The sequence shown here is derived from an EMBL/GenBank/DDBJ whole genome shotgun (WGS) entry which is preliminary data.</text>
</comment>
<evidence type="ECO:0000259" key="1">
    <source>
        <dbReference type="Pfam" id="PF14701"/>
    </source>
</evidence>
<proteinExistence type="predicted"/>
<accession>A0A818L1S4</accession>
<dbReference type="InterPro" id="IPR010401">
    <property type="entry name" value="AGL/Gdb1"/>
</dbReference>
<dbReference type="EMBL" id="CAJNYD010004083">
    <property type="protein sequence ID" value="CAF3569747.1"/>
    <property type="molecule type" value="Genomic_DNA"/>
</dbReference>
<dbReference type="Proteomes" id="UP000663851">
    <property type="component" value="Unassembled WGS sequence"/>
</dbReference>
<dbReference type="GO" id="GO:0005980">
    <property type="term" value="P:glycogen catabolic process"/>
    <property type="evidence" value="ECO:0007669"/>
    <property type="project" value="InterPro"/>
</dbReference>
<dbReference type="EMBL" id="CAJOBO010001370">
    <property type="protein sequence ID" value="CAF4370684.1"/>
    <property type="molecule type" value="Genomic_DNA"/>
</dbReference>
<evidence type="ECO:0000313" key="4">
    <source>
        <dbReference type="EMBL" id="CAF4370684.1"/>
    </source>
</evidence>
<organism evidence="2 5">
    <name type="scientific">Rotaria socialis</name>
    <dbReference type="NCBI Taxonomy" id="392032"/>
    <lineage>
        <taxon>Eukaryota</taxon>
        <taxon>Metazoa</taxon>
        <taxon>Spiralia</taxon>
        <taxon>Gnathifera</taxon>
        <taxon>Rotifera</taxon>
        <taxon>Eurotatoria</taxon>
        <taxon>Bdelloidea</taxon>
        <taxon>Philodinida</taxon>
        <taxon>Philodinidae</taxon>
        <taxon>Rotaria</taxon>
    </lineage>
</organism>
<dbReference type="PANTHER" id="PTHR10569">
    <property type="entry name" value="GLYCOGEN DEBRANCHING ENZYME"/>
    <property type="match status" value="1"/>
</dbReference>